<dbReference type="OrthoDB" id="9769871at2"/>
<dbReference type="Proteomes" id="UP000232227">
    <property type="component" value="Chromosome"/>
</dbReference>
<keyword evidence="2" id="KW-1003">Cell membrane</keyword>
<dbReference type="GO" id="GO:0005886">
    <property type="term" value="C:plasma membrane"/>
    <property type="evidence" value="ECO:0007669"/>
    <property type="project" value="UniProtKB-SubCell"/>
</dbReference>
<evidence type="ECO:0000313" key="6">
    <source>
        <dbReference type="EMBL" id="ATG97631.1"/>
    </source>
</evidence>
<name>A0A291ISF7_9MOLU</name>
<evidence type="ECO:0000256" key="1">
    <source>
        <dbReference type="ARBA" id="ARBA00004236"/>
    </source>
</evidence>
<evidence type="ECO:0000313" key="7">
    <source>
        <dbReference type="Proteomes" id="UP000232227"/>
    </source>
</evidence>
<dbReference type="InterPro" id="IPR050957">
    <property type="entry name" value="BMP_lipoprotein"/>
</dbReference>
<dbReference type="PANTHER" id="PTHR34296:SF2">
    <property type="entry name" value="ABC TRANSPORTER GUANOSINE-BINDING PROTEIN NUPN"/>
    <property type="match status" value="1"/>
</dbReference>
<evidence type="ECO:0000256" key="4">
    <source>
        <dbReference type="ARBA" id="ARBA00023136"/>
    </source>
</evidence>
<keyword evidence="7" id="KW-1185">Reference proteome</keyword>
<reference evidence="6 7" key="1">
    <citation type="submission" date="2017-09" db="EMBL/GenBank/DDBJ databases">
        <title>SPAdes assembly of the Mesoplasma lactucae genome.</title>
        <authorList>
            <person name="Knight T.F."/>
            <person name="Rubinstein R."/>
            <person name="Citino T."/>
        </authorList>
    </citation>
    <scope>NUCLEOTIDE SEQUENCE [LARGE SCALE GENOMIC DNA]</scope>
    <source>
        <strain evidence="6 7">831-C4</strain>
    </source>
</reference>
<dbReference type="Pfam" id="PF02608">
    <property type="entry name" value="Bmp"/>
    <property type="match status" value="2"/>
</dbReference>
<keyword evidence="4" id="KW-0472">Membrane</keyword>
<dbReference type="InterPro" id="IPR003760">
    <property type="entry name" value="PnrA-like"/>
</dbReference>
<dbReference type="PROSITE" id="PS51257">
    <property type="entry name" value="PROKAR_LIPOPROTEIN"/>
    <property type="match status" value="1"/>
</dbReference>
<comment type="subcellular location">
    <subcellularLocation>
        <location evidence="1">Cell membrane</location>
    </subcellularLocation>
</comment>
<keyword evidence="5" id="KW-0449">Lipoprotein</keyword>
<dbReference type="Gene3D" id="3.40.50.2300">
    <property type="match status" value="2"/>
</dbReference>
<evidence type="ECO:0000256" key="3">
    <source>
        <dbReference type="ARBA" id="ARBA00022729"/>
    </source>
</evidence>
<sequence>MKKFLPILGGIAIAGISTTSVVSCIAPQYAVGPEGGKVMLSSAGGKVDDHSFNEDARLGIKNFGEEMYDMNTSRNYVEAQDSSYTSIVSGYKLSHYKKADAVVLPGFTHMVAMPAAAQIFKDKTIVLIDGVAPEISTTGDYKNVISVLFNSQIAGLQAGFDAAYWATTKDEKTKKMIGDANGDGHITIGTFAGATNKYGVDNYMWGMLLGVSLFNQLDKLQAFGERRTDDNGIRIAKAKDQKLENVTYDPDWWTNSFGLNDSIKKGITPALIDNEKCDIIFPVAGPQIEDVLGYEPKVKGAAKPYVIGVDVDQSKAYANYKDRFITSATKNVHSATVEALKRSSSLAKANKAAGEPNPINWDGTSPNAFYNWSIDLLDSKNQLGEWNNDNKLKRHKMIISPGENGPDADKEGAVEVPKDEPTLINYVNEFFANEVGPISQDYMNGDVITKFARDIIWKFGTDKGMETPAVAGADVPPLKETDLSTDKLQKNLFYNDKYIDR</sequence>
<dbReference type="PANTHER" id="PTHR34296">
    <property type="entry name" value="TRANSCRIPTIONAL ACTIVATOR PROTEIN MED"/>
    <property type="match status" value="1"/>
</dbReference>
<keyword evidence="3" id="KW-0732">Signal</keyword>
<accession>A0A291ISF7</accession>
<proteinExistence type="predicted"/>
<evidence type="ECO:0000256" key="5">
    <source>
        <dbReference type="ARBA" id="ARBA00023288"/>
    </source>
</evidence>
<dbReference type="EMBL" id="CP023668">
    <property type="protein sequence ID" value="ATG97631.1"/>
    <property type="molecule type" value="Genomic_DNA"/>
</dbReference>
<dbReference type="KEGG" id="mlac:CP520_02710"/>
<gene>
    <name evidence="6" type="ORF">CP520_02710</name>
</gene>
<protein>
    <submittedName>
        <fullName evidence="6">Uncharacterized protein</fullName>
    </submittedName>
</protein>
<evidence type="ECO:0000256" key="2">
    <source>
        <dbReference type="ARBA" id="ARBA00022475"/>
    </source>
</evidence>
<dbReference type="RefSeq" id="WP_096862919.1">
    <property type="nucleotide sequence ID" value="NZ_CP023668.1"/>
</dbReference>
<organism evidence="6 7">
    <name type="scientific">Mesoplasma lactucae ATCC 49193</name>
    <dbReference type="NCBI Taxonomy" id="81460"/>
    <lineage>
        <taxon>Bacteria</taxon>
        <taxon>Bacillati</taxon>
        <taxon>Mycoplasmatota</taxon>
        <taxon>Mollicutes</taxon>
        <taxon>Entomoplasmatales</taxon>
        <taxon>Entomoplasmataceae</taxon>
        <taxon>Mesoplasma</taxon>
    </lineage>
</organism>
<dbReference type="AlphaFoldDB" id="A0A291ISF7"/>